<dbReference type="NCBIfam" id="NF046078">
    <property type="entry name" value="STM4504_CBY0614"/>
    <property type="match status" value="1"/>
</dbReference>
<organism evidence="3 4">
    <name type="scientific">Anatilimnocola aggregata</name>
    <dbReference type="NCBI Taxonomy" id="2528021"/>
    <lineage>
        <taxon>Bacteria</taxon>
        <taxon>Pseudomonadati</taxon>
        <taxon>Planctomycetota</taxon>
        <taxon>Planctomycetia</taxon>
        <taxon>Pirellulales</taxon>
        <taxon>Pirellulaceae</taxon>
        <taxon>Anatilimnocola</taxon>
    </lineage>
</organism>
<dbReference type="KEGG" id="aagg:ETAA8_66190"/>
<evidence type="ECO:0000259" key="1">
    <source>
        <dbReference type="Pfam" id="PF18863"/>
    </source>
</evidence>
<evidence type="ECO:0000313" key="3">
    <source>
        <dbReference type="EMBL" id="QDU31461.1"/>
    </source>
</evidence>
<gene>
    <name evidence="3" type="ORF">ETAA8_66190</name>
</gene>
<dbReference type="EMBL" id="CP036274">
    <property type="protein sequence ID" value="QDU31461.1"/>
    <property type="molecule type" value="Genomic_DNA"/>
</dbReference>
<feature type="domain" description="HEPN AbiJ-N-terminal" evidence="1">
    <location>
        <begin position="4"/>
        <end position="171"/>
    </location>
</feature>
<dbReference type="AlphaFoldDB" id="A0A517YMM7"/>
<proteinExistence type="predicted"/>
<keyword evidence="4" id="KW-1185">Reference proteome</keyword>
<accession>A0A517YMM7</accession>
<evidence type="ECO:0008006" key="5">
    <source>
        <dbReference type="Google" id="ProtNLM"/>
    </source>
</evidence>
<feature type="domain" description="DUF7014" evidence="2">
    <location>
        <begin position="176"/>
        <end position="295"/>
    </location>
</feature>
<evidence type="ECO:0000313" key="4">
    <source>
        <dbReference type="Proteomes" id="UP000315017"/>
    </source>
</evidence>
<dbReference type="Pfam" id="PF22809">
    <property type="entry name" value="DUF7014"/>
    <property type="match status" value="1"/>
</dbReference>
<reference evidence="3 4" key="1">
    <citation type="submission" date="2019-02" db="EMBL/GenBank/DDBJ databases">
        <title>Deep-cultivation of Planctomycetes and their phenomic and genomic characterization uncovers novel biology.</title>
        <authorList>
            <person name="Wiegand S."/>
            <person name="Jogler M."/>
            <person name="Boedeker C."/>
            <person name="Pinto D."/>
            <person name="Vollmers J."/>
            <person name="Rivas-Marin E."/>
            <person name="Kohn T."/>
            <person name="Peeters S.H."/>
            <person name="Heuer A."/>
            <person name="Rast P."/>
            <person name="Oberbeckmann S."/>
            <person name="Bunk B."/>
            <person name="Jeske O."/>
            <person name="Meyerdierks A."/>
            <person name="Storesund J.E."/>
            <person name="Kallscheuer N."/>
            <person name="Luecker S."/>
            <person name="Lage O.M."/>
            <person name="Pohl T."/>
            <person name="Merkel B.J."/>
            <person name="Hornburger P."/>
            <person name="Mueller R.-W."/>
            <person name="Bruemmer F."/>
            <person name="Labrenz M."/>
            <person name="Spormann A.M."/>
            <person name="Op den Camp H."/>
            <person name="Overmann J."/>
            <person name="Amann R."/>
            <person name="Jetten M.S.M."/>
            <person name="Mascher T."/>
            <person name="Medema M.H."/>
            <person name="Devos D.P."/>
            <person name="Kaster A.-K."/>
            <person name="Ovreas L."/>
            <person name="Rohde M."/>
            <person name="Galperin M.Y."/>
            <person name="Jogler C."/>
        </authorList>
    </citation>
    <scope>NUCLEOTIDE SEQUENCE [LARGE SCALE GENOMIC DNA]</scope>
    <source>
        <strain evidence="3 4">ETA_A8</strain>
    </source>
</reference>
<evidence type="ECO:0000259" key="2">
    <source>
        <dbReference type="Pfam" id="PF22809"/>
    </source>
</evidence>
<name>A0A517YMM7_9BACT</name>
<protein>
    <recommendedName>
        <fullName evidence="5">Abortive infection protein-like C-terminal domain-containing protein</fullName>
    </recommendedName>
</protein>
<dbReference type="InterPro" id="IPR054280">
    <property type="entry name" value="DUF7014"/>
</dbReference>
<dbReference type="InterPro" id="IPR049503">
    <property type="entry name" value="AbiJ_NTD4"/>
</dbReference>
<dbReference type="Proteomes" id="UP000315017">
    <property type="component" value="Chromosome"/>
</dbReference>
<dbReference type="RefSeq" id="WP_145098634.1">
    <property type="nucleotide sequence ID" value="NZ_CP036274.1"/>
</dbReference>
<dbReference type="OrthoDB" id="8113776at2"/>
<sequence length="299" mass="33277">MPFDVFSKRGKPLPDVFVYDELPLKLRQQLAYLYDDTLGKLSCNHGMDRPIGFFDQIRHVVVRENGVPHLPPAECNDPFVEIRYCLLQGGDVPLVLDLVEKIFQTVLLLSPGEHTPCDFELENAGLEAQEAVKELNHRFRENGVGYQFDVNSKTLVRVDSLLVYATVIQPVLLLLSQAEYKVPNDEFLSALDDYKKAKYSEAITKAGSAYESVMKVILAKKQWPHDPTRPASHLVKAIVDNAPLDGGYNQVLMSVANVRNLASSAHGGGTTARVAEEHHCQLTLNLAASAMLYLVEEFG</sequence>
<dbReference type="Pfam" id="PF18863">
    <property type="entry name" value="AbiJ_NTD4"/>
    <property type="match status" value="1"/>
</dbReference>